<dbReference type="PANTHER" id="PTHR24329">
    <property type="entry name" value="HOMEOBOX PROTEIN ARISTALESS"/>
    <property type="match status" value="1"/>
</dbReference>
<accession>A0A8S2EV63</accession>
<reference evidence="10" key="1">
    <citation type="submission" date="2021-02" db="EMBL/GenBank/DDBJ databases">
        <authorList>
            <person name="Nowell W R."/>
        </authorList>
    </citation>
    <scope>NUCLEOTIDE SEQUENCE</scope>
</reference>
<comment type="similarity">
    <text evidence="2">Belongs to the paired homeobox family.</text>
</comment>
<dbReference type="Proteomes" id="UP000677228">
    <property type="component" value="Unassembled WGS sequence"/>
</dbReference>
<dbReference type="SUPFAM" id="SSF46689">
    <property type="entry name" value="Homeodomain-like"/>
    <property type="match status" value="1"/>
</dbReference>
<feature type="region of interest" description="Disordered" evidence="8">
    <location>
        <begin position="1"/>
        <end position="38"/>
    </location>
</feature>
<evidence type="ECO:0000313" key="10">
    <source>
        <dbReference type="EMBL" id="CAF1250238.1"/>
    </source>
</evidence>
<dbReference type="PROSITE" id="PS50071">
    <property type="entry name" value="HOMEOBOX_2"/>
    <property type="match status" value="1"/>
</dbReference>
<comment type="caution">
    <text evidence="10">The sequence shown here is derived from an EMBL/GenBank/DDBJ whole genome shotgun (WGS) entry which is preliminary data.</text>
</comment>
<dbReference type="GO" id="GO:0007399">
    <property type="term" value="P:nervous system development"/>
    <property type="evidence" value="ECO:0007669"/>
    <property type="project" value="UniProtKB-ARBA"/>
</dbReference>
<dbReference type="Pfam" id="PF00046">
    <property type="entry name" value="Homeodomain"/>
    <property type="match status" value="1"/>
</dbReference>
<keyword evidence="3 6" id="KW-0238">DNA-binding</keyword>
<feature type="domain" description="Homeobox" evidence="9">
    <location>
        <begin position="193"/>
        <end position="253"/>
    </location>
</feature>
<feature type="compositionally biased region" description="Low complexity" evidence="8">
    <location>
        <begin position="168"/>
        <end position="189"/>
    </location>
</feature>
<evidence type="ECO:0000256" key="3">
    <source>
        <dbReference type="ARBA" id="ARBA00023125"/>
    </source>
</evidence>
<evidence type="ECO:0000256" key="5">
    <source>
        <dbReference type="ARBA" id="ARBA00023242"/>
    </source>
</evidence>
<name>A0A8S2EV63_9BILA</name>
<evidence type="ECO:0000256" key="8">
    <source>
        <dbReference type="SAM" id="MobiDB-lite"/>
    </source>
</evidence>
<feature type="compositionally biased region" description="Basic residues" evidence="8">
    <location>
        <begin position="150"/>
        <end position="159"/>
    </location>
</feature>
<dbReference type="InterPro" id="IPR009057">
    <property type="entry name" value="Homeodomain-like_sf"/>
</dbReference>
<dbReference type="EMBL" id="CAJNOK010016710">
    <property type="protein sequence ID" value="CAF1250238.1"/>
    <property type="molecule type" value="Genomic_DNA"/>
</dbReference>
<evidence type="ECO:0000313" key="11">
    <source>
        <dbReference type="EMBL" id="CAF4057723.1"/>
    </source>
</evidence>
<keyword evidence="4 6" id="KW-0371">Homeobox</keyword>
<dbReference type="GO" id="GO:0000981">
    <property type="term" value="F:DNA-binding transcription factor activity, RNA polymerase II-specific"/>
    <property type="evidence" value="ECO:0007669"/>
    <property type="project" value="InterPro"/>
</dbReference>
<comment type="subcellular location">
    <subcellularLocation>
        <location evidence="1 6 7">Nucleus</location>
    </subcellularLocation>
</comment>
<dbReference type="AlphaFoldDB" id="A0A8S2EV63"/>
<evidence type="ECO:0000256" key="7">
    <source>
        <dbReference type="RuleBase" id="RU000682"/>
    </source>
</evidence>
<evidence type="ECO:0000256" key="2">
    <source>
        <dbReference type="ARBA" id="ARBA00005733"/>
    </source>
</evidence>
<proteinExistence type="inferred from homology"/>
<feature type="DNA-binding region" description="Homeobox" evidence="6">
    <location>
        <begin position="195"/>
        <end position="254"/>
    </location>
</feature>
<organism evidence="10 12">
    <name type="scientific">Didymodactylos carnosus</name>
    <dbReference type="NCBI Taxonomy" id="1234261"/>
    <lineage>
        <taxon>Eukaryota</taxon>
        <taxon>Metazoa</taxon>
        <taxon>Spiralia</taxon>
        <taxon>Gnathifera</taxon>
        <taxon>Rotifera</taxon>
        <taxon>Eurotatoria</taxon>
        <taxon>Bdelloidea</taxon>
        <taxon>Philodinida</taxon>
        <taxon>Philodinidae</taxon>
        <taxon>Didymodactylos</taxon>
    </lineage>
</organism>
<gene>
    <name evidence="10" type="ORF">OVA965_LOCUS26244</name>
    <name evidence="11" type="ORF">TMI583_LOCUS26981</name>
</gene>
<dbReference type="FunFam" id="1.10.10.60:FF:000138">
    <property type="entry name" value="Homeobox protein prophet of Pit-1"/>
    <property type="match status" value="1"/>
</dbReference>
<evidence type="ECO:0000256" key="6">
    <source>
        <dbReference type="PROSITE-ProRule" id="PRU00108"/>
    </source>
</evidence>
<dbReference type="InterPro" id="IPR050649">
    <property type="entry name" value="Paired_Homeobox_TFs"/>
</dbReference>
<dbReference type="CDD" id="cd00086">
    <property type="entry name" value="homeodomain"/>
    <property type="match status" value="1"/>
</dbReference>
<dbReference type="PANTHER" id="PTHR24329:SF520">
    <property type="entry name" value="ALX HOMEOBOX PROTEIN 1-LIKE PROTEIN"/>
    <property type="match status" value="1"/>
</dbReference>
<dbReference type="PROSITE" id="PS00027">
    <property type="entry name" value="HOMEOBOX_1"/>
    <property type="match status" value="1"/>
</dbReference>
<feature type="compositionally biased region" description="Polar residues" evidence="8">
    <location>
        <begin position="1"/>
        <end position="37"/>
    </location>
</feature>
<evidence type="ECO:0000259" key="9">
    <source>
        <dbReference type="PROSITE" id="PS50071"/>
    </source>
</evidence>
<keyword evidence="5 6" id="KW-0539">Nucleus</keyword>
<dbReference type="InterPro" id="IPR001356">
    <property type="entry name" value="HD"/>
</dbReference>
<dbReference type="EMBL" id="CAJOBA010038260">
    <property type="protein sequence ID" value="CAF4057723.1"/>
    <property type="molecule type" value="Genomic_DNA"/>
</dbReference>
<dbReference type="GO" id="GO:0000977">
    <property type="term" value="F:RNA polymerase II transcription regulatory region sequence-specific DNA binding"/>
    <property type="evidence" value="ECO:0007669"/>
    <property type="project" value="TreeGrafter"/>
</dbReference>
<dbReference type="Gene3D" id="1.10.10.60">
    <property type="entry name" value="Homeodomain-like"/>
    <property type="match status" value="1"/>
</dbReference>
<evidence type="ECO:0000256" key="4">
    <source>
        <dbReference type="ARBA" id="ARBA00023155"/>
    </source>
</evidence>
<dbReference type="GO" id="GO:0005634">
    <property type="term" value="C:nucleus"/>
    <property type="evidence" value="ECO:0007669"/>
    <property type="project" value="UniProtKB-SubCell"/>
</dbReference>
<feature type="region of interest" description="Disordered" evidence="8">
    <location>
        <begin position="147"/>
        <end position="202"/>
    </location>
</feature>
<sequence length="348" mass="38810">MSITSTLNTAMNHGGNNRQHSTIPYSNTNLLHGTISNHRPHHQFLDHSLATSSSSSTTAVTTPANVTAAAVAAAASMAAANFKLSADEYSTFYSINRNNPSSSFSTIPTSSLTSSNGNMINNAQFSTSAQSDGAFKKIKHESLLINPHSSHQHHSHHPSSHILNIQTPSLSPHSSNSSQSSQSLQNPASCQTPARRRHRTTFTQEQLAELEAAFAKSHYPDIYCREELARVTKLNEARIQVWFQNRRAKHRKQEKQAHTPFTRELSSNSMKNFTNSFNDVFSMVNGRSSQIMNTSYPSFSSAGTVVSEFHPRHDNHNLLVDELWYNKNMRMDNFSSVLMHHYNNNNNI</sequence>
<evidence type="ECO:0000313" key="12">
    <source>
        <dbReference type="Proteomes" id="UP000677228"/>
    </source>
</evidence>
<evidence type="ECO:0000256" key="1">
    <source>
        <dbReference type="ARBA" id="ARBA00004123"/>
    </source>
</evidence>
<dbReference type="SMART" id="SM00389">
    <property type="entry name" value="HOX"/>
    <property type="match status" value="1"/>
</dbReference>
<dbReference type="Proteomes" id="UP000682733">
    <property type="component" value="Unassembled WGS sequence"/>
</dbReference>
<protein>
    <recommendedName>
        <fullName evidence="9">Homeobox domain-containing protein</fullName>
    </recommendedName>
</protein>
<dbReference type="InterPro" id="IPR017970">
    <property type="entry name" value="Homeobox_CS"/>
</dbReference>